<dbReference type="InterPro" id="IPR044098">
    <property type="entry name" value="STAMBP/STALP-like_MPN"/>
</dbReference>
<dbReference type="AlphaFoldDB" id="A0AAJ0F9K4"/>
<keyword evidence="12" id="KW-1185">Reference proteome</keyword>
<evidence type="ECO:0000256" key="7">
    <source>
        <dbReference type="ARBA" id="ARBA00022833"/>
    </source>
</evidence>
<dbReference type="Gene3D" id="3.40.140.10">
    <property type="entry name" value="Cytidine Deaminase, domain 2"/>
    <property type="match status" value="1"/>
</dbReference>
<keyword evidence="6" id="KW-0378">Hydrolase</keyword>
<comment type="similarity">
    <text evidence="2">Belongs to the peptidase M67C family.</text>
</comment>
<name>A0AAJ0F9K4_9PEZI</name>
<feature type="compositionally biased region" description="Basic and acidic residues" evidence="9">
    <location>
        <begin position="240"/>
        <end position="250"/>
    </location>
</feature>
<dbReference type="EMBL" id="MU839838">
    <property type="protein sequence ID" value="KAK1753240.1"/>
    <property type="molecule type" value="Genomic_DNA"/>
</dbReference>
<keyword evidence="7" id="KW-0862">Zinc</keyword>
<dbReference type="GO" id="GO:0070536">
    <property type="term" value="P:protein K63-linked deubiquitination"/>
    <property type="evidence" value="ECO:0007669"/>
    <property type="project" value="InterPro"/>
</dbReference>
<organism evidence="11 12">
    <name type="scientific">Echria macrotheca</name>
    <dbReference type="NCBI Taxonomy" id="438768"/>
    <lineage>
        <taxon>Eukaryota</taxon>
        <taxon>Fungi</taxon>
        <taxon>Dikarya</taxon>
        <taxon>Ascomycota</taxon>
        <taxon>Pezizomycotina</taxon>
        <taxon>Sordariomycetes</taxon>
        <taxon>Sordariomycetidae</taxon>
        <taxon>Sordariales</taxon>
        <taxon>Schizotheciaceae</taxon>
        <taxon>Echria</taxon>
    </lineage>
</organism>
<evidence type="ECO:0000313" key="11">
    <source>
        <dbReference type="EMBL" id="KAK1753240.1"/>
    </source>
</evidence>
<dbReference type="GO" id="GO:0046872">
    <property type="term" value="F:metal ion binding"/>
    <property type="evidence" value="ECO:0007669"/>
    <property type="project" value="UniProtKB-KW"/>
</dbReference>
<sequence>MEPLGFYGPGGPMTVKALSEQAKQYDWNPDIPFKFWARAADTIYREGEVSYHEGNLSNAYMLLMRYSILVLEDMPNHPEAKPEKPKTRTLDVKRAMNALRSRIPDTLEALEAMRPEIDEAYEKWRKRTAAEREKAMVKLGSPPSPTYAKHAANDPALSWNYSTPPKILNAAENPDLAVNLAKKEMQRRRQQGGLSVAEISKRRAAGIWDGARLPIKDMDDEELRRQMSVARQRYSQSHTETLRDEDERKPTSSTTYHYPSIHKSSAVNYERSASPPRRLYESRHFEPIKPTRPPKYLPDRELDQLPPPLPAKEPPASFSQPPKRAHDHIDEEERVIFAPAAYLENGTGLRSVFLPKSLPQEFLRLAANNTRRNLEMCGILCGSKSHNAYFITHLLIPEQKCTSDTCETTNEAAQLMAIVDRGLVVVGWIHTHPTQTCFLSSRDLHTHASYQQLMPESIAIVCAPRHDPSLGIFRLTNPPGLDHINITCKAGDSFHQHSIDNLYVDAEHAQFHAAQELEIVDLRP</sequence>
<keyword evidence="5" id="KW-0833">Ubl conjugation pathway</keyword>
<dbReference type="Pfam" id="PF01398">
    <property type="entry name" value="JAB"/>
    <property type="match status" value="1"/>
</dbReference>
<dbReference type="GO" id="GO:0006508">
    <property type="term" value="P:proteolysis"/>
    <property type="evidence" value="ECO:0007669"/>
    <property type="project" value="UniProtKB-KW"/>
</dbReference>
<evidence type="ECO:0000256" key="1">
    <source>
        <dbReference type="ARBA" id="ARBA00001947"/>
    </source>
</evidence>
<keyword evidence="4" id="KW-0479">Metal-binding</keyword>
<comment type="cofactor">
    <cofactor evidence="1">
        <name>Zn(2+)</name>
        <dbReference type="ChEBI" id="CHEBI:29105"/>
    </cofactor>
</comment>
<protein>
    <recommendedName>
        <fullName evidence="10">MPN domain-containing protein</fullName>
    </recommendedName>
</protein>
<feature type="compositionally biased region" description="Basic and acidic residues" evidence="9">
    <location>
        <begin position="278"/>
        <end position="289"/>
    </location>
</feature>
<dbReference type="InterPro" id="IPR015063">
    <property type="entry name" value="USP8_dimer"/>
</dbReference>
<feature type="region of interest" description="Disordered" evidence="9">
    <location>
        <begin position="228"/>
        <end position="324"/>
    </location>
</feature>
<dbReference type="GO" id="GO:0016020">
    <property type="term" value="C:membrane"/>
    <property type="evidence" value="ECO:0007669"/>
    <property type="project" value="TreeGrafter"/>
</dbReference>
<feature type="compositionally biased region" description="Polar residues" evidence="9">
    <location>
        <begin position="251"/>
        <end position="267"/>
    </location>
</feature>
<dbReference type="Proteomes" id="UP001239445">
    <property type="component" value="Unassembled WGS sequence"/>
</dbReference>
<dbReference type="InterPro" id="IPR037518">
    <property type="entry name" value="MPN"/>
</dbReference>
<comment type="caution">
    <text evidence="11">The sequence shown here is derived from an EMBL/GenBank/DDBJ whole genome shotgun (WGS) entry which is preliminary data.</text>
</comment>
<dbReference type="GO" id="GO:0061578">
    <property type="term" value="F:K63-linked deubiquitinase activity"/>
    <property type="evidence" value="ECO:0007669"/>
    <property type="project" value="InterPro"/>
</dbReference>
<dbReference type="GO" id="GO:0140492">
    <property type="term" value="F:metal-dependent deubiquitinase activity"/>
    <property type="evidence" value="ECO:0007669"/>
    <property type="project" value="InterPro"/>
</dbReference>
<dbReference type="Pfam" id="PF08969">
    <property type="entry name" value="USP8_dimer"/>
    <property type="match status" value="1"/>
</dbReference>
<dbReference type="CDD" id="cd08066">
    <property type="entry name" value="MPN_AMSH_like"/>
    <property type="match status" value="1"/>
</dbReference>
<evidence type="ECO:0000256" key="6">
    <source>
        <dbReference type="ARBA" id="ARBA00022801"/>
    </source>
</evidence>
<evidence type="ECO:0000313" key="12">
    <source>
        <dbReference type="Proteomes" id="UP001239445"/>
    </source>
</evidence>
<dbReference type="FunFam" id="3.40.140.10:FF:000033">
    <property type="entry name" value="AMSH-like protease sst2"/>
    <property type="match status" value="1"/>
</dbReference>
<proteinExistence type="inferred from homology"/>
<dbReference type="PROSITE" id="PS50249">
    <property type="entry name" value="MPN"/>
    <property type="match status" value="1"/>
</dbReference>
<dbReference type="SUPFAM" id="SSF102712">
    <property type="entry name" value="JAB1/MPN domain"/>
    <property type="match status" value="1"/>
</dbReference>
<evidence type="ECO:0000256" key="4">
    <source>
        <dbReference type="ARBA" id="ARBA00022723"/>
    </source>
</evidence>
<evidence type="ECO:0000256" key="2">
    <source>
        <dbReference type="ARBA" id="ARBA00010981"/>
    </source>
</evidence>
<dbReference type="InterPro" id="IPR000555">
    <property type="entry name" value="JAMM/MPN+_dom"/>
</dbReference>
<dbReference type="Gene3D" id="1.20.58.80">
    <property type="entry name" value="Phosphotransferase system, lactose/cellobiose-type IIA subunit"/>
    <property type="match status" value="1"/>
</dbReference>
<keyword evidence="8" id="KW-0482">Metalloprotease</keyword>
<dbReference type="PANTHER" id="PTHR12947">
    <property type="entry name" value="AMSH-LIKE PROTEASE"/>
    <property type="match status" value="1"/>
</dbReference>
<evidence type="ECO:0000256" key="3">
    <source>
        <dbReference type="ARBA" id="ARBA00022670"/>
    </source>
</evidence>
<gene>
    <name evidence="11" type="ORF">QBC47DRAFT_388050</name>
</gene>
<keyword evidence="3" id="KW-0645">Protease</keyword>
<dbReference type="SMART" id="SM00232">
    <property type="entry name" value="JAB_MPN"/>
    <property type="match status" value="1"/>
</dbReference>
<evidence type="ECO:0000256" key="8">
    <source>
        <dbReference type="ARBA" id="ARBA00023049"/>
    </source>
</evidence>
<dbReference type="GO" id="GO:0005768">
    <property type="term" value="C:endosome"/>
    <property type="evidence" value="ECO:0007669"/>
    <property type="project" value="TreeGrafter"/>
</dbReference>
<evidence type="ECO:0000259" key="10">
    <source>
        <dbReference type="PROSITE" id="PS50249"/>
    </source>
</evidence>
<reference evidence="11" key="1">
    <citation type="submission" date="2023-06" db="EMBL/GenBank/DDBJ databases">
        <title>Genome-scale phylogeny and comparative genomics of the fungal order Sordariales.</title>
        <authorList>
            <consortium name="Lawrence Berkeley National Laboratory"/>
            <person name="Hensen N."/>
            <person name="Bonometti L."/>
            <person name="Westerberg I."/>
            <person name="Brannstrom I.O."/>
            <person name="Guillou S."/>
            <person name="Cros-Aarteil S."/>
            <person name="Calhoun S."/>
            <person name="Haridas S."/>
            <person name="Kuo A."/>
            <person name="Mondo S."/>
            <person name="Pangilinan J."/>
            <person name="Riley R."/>
            <person name="Labutti K."/>
            <person name="Andreopoulos B."/>
            <person name="Lipzen A."/>
            <person name="Chen C."/>
            <person name="Yanf M."/>
            <person name="Daum C."/>
            <person name="Ng V."/>
            <person name="Clum A."/>
            <person name="Steindorff A."/>
            <person name="Ohm R."/>
            <person name="Martin F."/>
            <person name="Silar P."/>
            <person name="Natvig D."/>
            <person name="Lalanne C."/>
            <person name="Gautier V."/>
            <person name="Ament-Velasquez S.L."/>
            <person name="Kruys A."/>
            <person name="Hutchinson M.I."/>
            <person name="Powell A.J."/>
            <person name="Barry K."/>
            <person name="Miller A.N."/>
            <person name="Grigoriev I.V."/>
            <person name="Debuchy R."/>
            <person name="Gladieux P."/>
            <person name="Thoren M.H."/>
            <person name="Johannesson H."/>
        </authorList>
    </citation>
    <scope>NUCLEOTIDE SEQUENCE</scope>
    <source>
        <strain evidence="11">PSN4</strain>
    </source>
</reference>
<accession>A0AAJ0F9K4</accession>
<evidence type="ECO:0000256" key="5">
    <source>
        <dbReference type="ARBA" id="ARBA00022786"/>
    </source>
</evidence>
<evidence type="ECO:0000256" key="9">
    <source>
        <dbReference type="SAM" id="MobiDB-lite"/>
    </source>
</evidence>
<feature type="domain" description="MPN" evidence="10">
    <location>
        <begin position="352"/>
        <end position="479"/>
    </location>
</feature>
<dbReference type="PANTHER" id="PTHR12947:SF13">
    <property type="entry name" value="FI19924P1"/>
    <property type="match status" value="1"/>
</dbReference>